<dbReference type="Proteomes" id="UP000006882">
    <property type="component" value="Chromosome G6"/>
</dbReference>
<evidence type="ECO:0000313" key="1">
    <source>
        <dbReference type="EMBL" id="ONI02301.1"/>
    </source>
</evidence>
<dbReference type="Gramene" id="ONI02301">
    <property type="protein sequence ID" value="ONI02301"/>
    <property type="gene ID" value="PRUPE_6G189300"/>
</dbReference>
<proteinExistence type="predicted"/>
<name>A0A251NSK3_PRUPE</name>
<accession>A0A251NSK3</accession>
<dbReference type="AlphaFoldDB" id="A0A251NSK3"/>
<organism evidence="1 2">
    <name type="scientific">Prunus persica</name>
    <name type="common">Peach</name>
    <name type="synonym">Amygdalus persica</name>
    <dbReference type="NCBI Taxonomy" id="3760"/>
    <lineage>
        <taxon>Eukaryota</taxon>
        <taxon>Viridiplantae</taxon>
        <taxon>Streptophyta</taxon>
        <taxon>Embryophyta</taxon>
        <taxon>Tracheophyta</taxon>
        <taxon>Spermatophyta</taxon>
        <taxon>Magnoliopsida</taxon>
        <taxon>eudicotyledons</taxon>
        <taxon>Gunneridae</taxon>
        <taxon>Pentapetalae</taxon>
        <taxon>rosids</taxon>
        <taxon>fabids</taxon>
        <taxon>Rosales</taxon>
        <taxon>Rosaceae</taxon>
        <taxon>Amygdaloideae</taxon>
        <taxon>Amygdaleae</taxon>
        <taxon>Prunus</taxon>
    </lineage>
</organism>
<reference evidence="1 2" key="1">
    <citation type="journal article" date="2013" name="Nat. Genet.">
        <title>The high-quality draft genome of peach (Prunus persica) identifies unique patterns of genetic diversity, domestication and genome evolution.</title>
        <authorList>
            <consortium name="International Peach Genome Initiative"/>
            <person name="Verde I."/>
            <person name="Abbott A.G."/>
            <person name="Scalabrin S."/>
            <person name="Jung S."/>
            <person name="Shu S."/>
            <person name="Marroni F."/>
            <person name="Zhebentyayeva T."/>
            <person name="Dettori M.T."/>
            <person name="Grimwood J."/>
            <person name="Cattonaro F."/>
            <person name="Zuccolo A."/>
            <person name="Rossini L."/>
            <person name="Jenkins J."/>
            <person name="Vendramin E."/>
            <person name="Meisel L.A."/>
            <person name="Decroocq V."/>
            <person name="Sosinski B."/>
            <person name="Prochnik S."/>
            <person name="Mitros T."/>
            <person name="Policriti A."/>
            <person name="Cipriani G."/>
            <person name="Dondini L."/>
            <person name="Ficklin S."/>
            <person name="Goodstein D.M."/>
            <person name="Xuan P."/>
            <person name="Del Fabbro C."/>
            <person name="Aramini V."/>
            <person name="Copetti D."/>
            <person name="Gonzalez S."/>
            <person name="Horner D.S."/>
            <person name="Falchi R."/>
            <person name="Lucas S."/>
            <person name="Mica E."/>
            <person name="Maldonado J."/>
            <person name="Lazzari B."/>
            <person name="Bielenberg D."/>
            <person name="Pirona R."/>
            <person name="Miculan M."/>
            <person name="Barakat A."/>
            <person name="Testolin R."/>
            <person name="Stella A."/>
            <person name="Tartarini S."/>
            <person name="Tonutti P."/>
            <person name="Arus P."/>
            <person name="Orellana A."/>
            <person name="Wells C."/>
            <person name="Main D."/>
            <person name="Vizzotto G."/>
            <person name="Silva H."/>
            <person name="Salamini F."/>
            <person name="Schmutz J."/>
            <person name="Morgante M."/>
            <person name="Rokhsar D.S."/>
        </authorList>
    </citation>
    <scope>NUCLEOTIDE SEQUENCE [LARGE SCALE GENOMIC DNA]</scope>
    <source>
        <strain evidence="2">cv. Nemared</strain>
    </source>
</reference>
<protein>
    <submittedName>
        <fullName evidence="1">Uncharacterized protein</fullName>
    </submittedName>
</protein>
<keyword evidence="2" id="KW-1185">Reference proteome</keyword>
<gene>
    <name evidence="1" type="ORF">PRUPE_6G189300</name>
</gene>
<sequence>MILQLCKSHSLPTQGAQQRRQKVRCLIPTILVPHQGQVICDIERTIFIKYSQFTAAPWASNQPYNNRVLIVCARLEEKGRISLRHENVRS</sequence>
<evidence type="ECO:0000313" key="2">
    <source>
        <dbReference type="Proteomes" id="UP000006882"/>
    </source>
</evidence>
<dbReference type="EMBL" id="CM007656">
    <property type="protein sequence ID" value="ONI02301.1"/>
    <property type="molecule type" value="Genomic_DNA"/>
</dbReference>